<dbReference type="AlphaFoldDB" id="A0A543DRC2"/>
<sequence length="408" mass="43631">MNDTTNRFAFLGGLVVAAVVLPLLLGAGLQWPTWGSFAAVVVALVGVAAFSVRFLRPEPPVLTPPPSPAPPPPPPSQATLEPTSVRTAAPDYQLQVSATVYWQSRGGGRDAHEDPDALAKSAVLDRAASALRELAPSDHALAGHRLAATLGIPRTAVDGRTVVWATDVVAAIAPEDANRLAALERLRKDNEVWLLRRDQERDMRRYLSDDVLTSPGSAVVWWLARHLDEIDGVADRIDPLTRISAVAQGRSASDAHRDEPVPVGTAAGEPALAADDEPTHRRPSDASLARNLLDALFPEPHRGRGVAVQQLARLAEHQWNRGDLADEIRRIEDVPYDDNVRIYVDSDGEMTSEVGPGSAGETTDDGPSLSVLGSQATDSSRGDDHPVRGPQPPDLGAWPDESNGSIRP</sequence>
<dbReference type="RefSeq" id="WP_142056268.1">
    <property type="nucleotide sequence ID" value="NZ_VFPA01000002.1"/>
</dbReference>
<feature type="region of interest" description="Disordered" evidence="1">
    <location>
        <begin position="347"/>
        <end position="408"/>
    </location>
</feature>
<organism evidence="3 4">
    <name type="scientific">Pseudonocardia kunmingensis</name>
    <dbReference type="NCBI Taxonomy" id="630975"/>
    <lineage>
        <taxon>Bacteria</taxon>
        <taxon>Bacillati</taxon>
        <taxon>Actinomycetota</taxon>
        <taxon>Actinomycetes</taxon>
        <taxon>Pseudonocardiales</taxon>
        <taxon>Pseudonocardiaceae</taxon>
        <taxon>Pseudonocardia</taxon>
    </lineage>
</organism>
<evidence type="ECO:0000313" key="4">
    <source>
        <dbReference type="Proteomes" id="UP000315677"/>
    </source>
</evidence>
<keyword evidence="2" id="KW-1133">Transmembrane helix</keyword>
<name>A0A543DRC2_9PSEU</name>
<dbReference type="OrthoDB" id="3422149at2"/>
<feature type="compositionally biased region" description="Pro residues" evidence="1">
    <location>
        <begin position="62"/>
        <end position="76"/>
    </location>
</feature>
<evidence type="ECO:0000256" key="1">
    <source>
        <dbReference type="SAM" id="MobiDB-lite"/>
    </source>
</evidence>
<evidence type="ECO:0000256" key="2">
    <source>
        <dbReference type="SAM" id="Phobius"/>
    </source>
</evidence>
<reference evidence="3 4" key="1">
    <citation type="submission" date="2019-06" db="EMBL/GenBank/DDBJ databases">
        <title>Sequencing the genomes of 1000 actinobacteria strains.</title>
        <authorList>
            <person name="Klenk H.-P."/>
        </authorList>
    </citation>
    <scope>NUCLEOTIDE SEQUENCE [LARGE SCALE GENOMIC DNA]</scope>
    <source>
        <strain evidence="3 4">DSM 45301</strain>
    </source>
</reference>
<gene>
    <name evidence="3" type="ORF">FB558_4416</name>
</gene>
<proteinExistence type="predicted"/>
<evidence type="ECO:0000313" key="3">
    <source>
        <dbReference type="EMBL" id="TQM11844.1"/>
    </source>
</evidence>
<keyword evidence="2" id="KW-0472">Membrane</keyword>
<feature type="region of interest" description="Disordered" evidence="1">
    <location>
        <begin position="250"/>
        <end position="285"/>
    </location>
</feature>
<feature type="region of interest" description="Disordered" evidence="1">
    <location>
        <begin position="62"/>
        <end position="81"/>
    </location>
</feature>
<accession>A0A543DRC2</accession>
<protein>
    <submittedName>
        <fullName evidence="3">Uncharacterized protein</fullName>
    </submittedName>
</protein>
<dbReference type="Proteomes" id="UP000315677">
    <property type="component" value="Unassembled WGS sequence"/>
</dbReference>
<comment type="caution">
    <text evidence="3">The sequence shown here is derived from an EMBL/GenBank/DDBJ whole genome shotgun (WGS) entry which is preliminary data.</text>
</comment>
<keyword evidence="2" id="KW-0812">Transmembrane</keyword>
<dbReference type="EMBL" id="VFPA01000002">
    <property type="protein sequence ID" value="TQM11844.1"/>
    <property type="molecule type" value="Genomic_DNA"/>
</dbReference>
<keyword evidence="4" id="KW-1185">Reference proteome</keyword>
<feature type="transmembrane region" description="Helical" evidence="2">
    <location>
        <begin position="36"/>
        <end position="55"/>
    </location>
</feature>